<dbReference type="EMBL" id="VSSQ01004357">
    <property type="protein sequence ID" value="MPM24850.1"/>
    <property type="molecule type" value="Genomic_DNA"/>
</dbReference>
<reference evidence="1" key="1">
    <citation type="submission" date="2019-08" db="EMBL/GenBank/DDBJ databases">
        <authorList>
            <person name="Kucharzyk K."/>
            <person name="Murdoch R.W."/>
            <person name="Higgins S."/>
            <person name="Loffler F."/>
        </authorList>
    </citation>
    <scope>NUCLEOTIDE SEQUENCE</scope>
</reference>
<comment type="caution">
    <text evidence="1">The sequence shown here is derived from an EMBL/GenBank/DDBJ whole genome shotgun (WGS) entry which is preliminary data.</text>
</comment>
<dbReference type="AlphaFoldDB" id="A0A644Y8Q9"/>
<name>A0A644Y8Q9_9ZZZZ</name>
<proteinExistence type="predicted"/>
<protein>
    <submittedName>
        <fullName evidence="1">Uncharacterized protein</fullName>
    </submittedName>
</protein>
<accession>A0A644Y8Q9</accession>
<organism evidence="1">
    <name type="scientific">bioreactor metagenome</name>
    <dbReference type="NCBI Taxonomy" id="1076179"/>
    <lineage>
        <taxon>unclassified sequences</taxon>
        <taxon>metagenomes</taxon>
        <taxon>ecological metagenomes</taxon>
    </lineage>
</organism>
<evidence type="ECO:0000313" key="1">
    <source>
        <dbReference type="EMBL" id="MPM24850.1"/>
    </source>
</evidence>
<gene>
    <name evidence="1" type="ORF">SDC9_71336</name>
</gene>
<sequence length="97" mass="11095">MKVDKSEFDKGIESIKSCVQKFAAALDEMDKNENDKIIEAGNWFYQNLNEKLLPLRAGLKQKIDLCLDERDYDSVLVLLECLKEVDAVQDAVMGLRK</sequence>